<protein>
    <submittedName>
        <fullName evidence="3">Uncharacterized protein</fullName>
    </submittedName>
</protein>
<feature type="region of interest" description="Disordered" evidence="1">
    <location>
        <begin position="122"/>
        <end position="146"/>
    </location>
</feature>
<evidence type="ECO:0000313" key="5">
    <source>
        <dbReference type="Proteomes" id="UP000306740"/>
    </source>
</evidence>
<dbReference type="OrthoDB" id="7343197at2"/>
<dbReference type="AlphaFoldDB" id="A0A5C4MEG6"/>
<organism evidence="3 5">
    <name type="scientific">Mumia zhuanghuii</name>
    <dbReference type="NCBI Taxonomy" id="2585211"/>
    <lineage>
        <taxon>Bacteria</taxon>
        <taxon>Bacillati</taxon>
        <taxon>Actinomycetota</taxon>
        <taxon>Actinomycetes</taxon>
        <taxon>Propionibacteriales</taxon>
        <taxon>Nocardioidaceae</taxon>
        <taxon>Mumia</taxon>
    </lineage>
</organism>
<sequence>MSRRPGRWELLEHDSDPVPGSPELVEDEAGDYQTLASTIAAQARRLRALAEPDTALKGDYAEVLRKDMNELAADLDKIDDRFSKVAGQLRLFKPALETARTATKSALDDAVEADGTLNKEKAAEAEAAAAEPDKPPTRPDLEPTPGEQALANARTACRAALSEFEDAASTIARAIREAADDDMKDPTGWKKFFKDAWEFTVKALRHISDIAMYAGILLAFAALLIPGVNFFAVLLIAGLISLAANTILAATGNGSWSNVAFDIIGLATLGVGRIGVQIARLGRSATLARAARPAARAARTSAFQRTAWNGGRGIRGALSRFSPTVRTAMRTAHDDVINAARARPLAEYKPSFMGAARGMFDSTAAAYADDLAKLRGEFPGLIPTFRHEVGLNVMRGAAAGSWGVGGTQLTLKGMQYVDEHTQPSPSEVSLVSGGTR</sequence>
<feature type="transmembrane region" description="Helical" evidence="2">
    <location>
        <begin position="256"/>
        <end position="276"/>
    </location>
</feature>
<keyword evidence="2" id="KW-1133">Transmembrane helix</keyword>
<evidence type="ECO:0000256" key="1">
    <source>
        <dbReference type="SAM" id="MobiDB-lite"/>
    </source>
</evidence>
<feature type="region of interest" description="Disordered" evidence="1">
    <location>
        <begin position="1"/>
        <end position="21"/>
    </location>
</feature>
<feature type="transmembrane region" description="Helical" evidence="2">
    <location>
        <begin position="211"/>
        <end position="244"/>
    </location>
</feature>
<dbReference type="EMBL" id="VDFR01000177">
    <property type="protein sequence ID" value="TNC33106.1"/>
    <property type="molecule type" value="Genomic_DNA"/>
</dbReference>
<dbReference type="Proteomes" id="UP000306740">
    <property type="component" value="Unassembled WGS sequence"/>
</dbReference>
<accession>A0A5C4MEG6</accession>
<evidence type="ECO:0000256" key="2">
    <source>
        <dbReference type="SAM" id="Phobius"/>
    </source>
</evidence>
<feature type="compositionally biased region" description="Basic and acidic residues" evidence="1">
    <location>
        <begin position="1"/>
        <end position="16"/>
    </location>
</feature>
<keyword evidence="2" id="KW-0472">Membrane</keyword>
<proteinExistence type="predicted"/>
<gene>
    <name evidence="4" type="ORF">FHE65_16775</name>
    <name evidence="3" type="ORF">FHE65_29515</name>
</gene>
<evidence type="ECO:0000313" key="3">
    <source>
        <dbReference type="EMBL" id="TNC33106.1"/>
    </source>
</evidence>
<dbReference type="EMBL" id="VDFR01000073">
    <property type="protein sequence ID" value="TNC44264.1"/>
    <property type="molecule type" value="Genomic_DNA"/>
</dbReference>
<name>A0A5C4MEG6_9ACTN</name>
<keyword evidence="2" id="KW-0812">Transmembrane</keyword>
<comment type="caution">
    <text evidence="3">The sequence shown here is derived from an EMBL/GenBank/DDBJ whole genome shotgun (WGS) entry which is preliminary data.</text>
</comment>
<feature type="compositionally biased region" description="Basic and acidic residues" evidence="1">
    <location>
        <begin position="131"/>
        <end position="141"/>
    </location>
</feature>
<reference evidence="3 5" key="1">
    <citation type="submission" date="2019-05" db="EMBL/GenBank/DDBJ databases">
        <title>Mumia sp. nov., isolated from the intestinal contents of plateau pika (Ochotona curzoniae) in the Qinghai-Tibet plateau of China.</title>
        <authorList>
            <person name="Tian Z."/>
        </authorList>
    </citation>
    <scope>NUCLEOTIDE SEQUENCE [LARGE SCALE GENOMIC DNA]</scope>
    <source>
        <strain evidence="5">527</strain>
        <strain evidence="3">Z527</strain>
    </source>
</reference>
<evidence type="ECO:0000313" key="4">
    <source>
        <dbReference type="EMBL" id="TNC44264.1"/>
    </source>
</evidence>
<dbReference type="RefSeq" id="WP_139087142.1">
    <property type="nucleotide sequence ID" value="NZ_VDFR01000073.1"/>
</dbReference>